<dbReference type="InterPro" id="IPR013083">
    <property type="entry name" value="Znf_RING/FYVE/PHD"/>
</dbReference>
<feature type="domain" description="RING-type" evidence="10">
    <location>
        <begin position="487"/>
        <end position="529"/>
    </location>
</feature>
<evidence type="ECO:0000256" key="1">
    <source>
        <dbReference type="ARBA" id="ARBA00000900"/>
    </source>
</evidence>
<dbReference type="FunFam" id="3.30.40.10:FF:000504">
    <property type="entry name" value="E3 ubiquitin-protein ligase arkadia"/>
    <property type="match status" value="1"/>
</dbReference>
<dbReference type="Pfam" id="PF13639">
    <property type="entry name" value="zf-RING_2"/>
    <property type="match status" value="1"/>
</dbReference>
<feature type="compositionally biased region" description="Polar residues" evidence="9">
    <location>
        <begin position="240"/>
        <end position="331"/>
    </location>
</feature>
<dbReference type="InterPro" id="IPR001841">
    <property type="entry name" value="Znf_RING"/>
</dbReference>
<dbReference type="Gene3D" id="3.30.40.10">
    <property type="entry name" value="Zinc/RING finger domain, C3HC4 (zinc finger)"/>
    <property type="match status" value="1"/>
</dbReference>
<gene>
    <name evidence="11" type="ORF">F511_03747</name>
</gene>
<evidence type="ECO:0000259" key="10">
    <source>
        <dbReference type="PROSITE" id="PS50089"/>
    </source>
</evidence>
<feature type="region of interest" description="Disordered" evidence="9">
    <location>
        <begin position="55"/>
        <end position="85"/>
    </location>
</feature>
<dbReference type="EC" id="2.3.2.27" evidence="2"/>
<proteinExistence type="predicted"/>
<dbReference type="InterPro" id="IPR045191">
    <property type="entry name" value="MBR1/2-like"/>
</dbReference>
<evidence type="ECO:0000256" key="2">
    <source>
        <dbReference type="ARBA" id="ARBA00012483"/>
    </source>
</evidence>
<dbReference type="OrthoDB" id="8062037at2759"/>
<dbReference type="GO" id="GO:0008270">
    <property type="term" value="F:zinc ion binding"/>
    <property type="evidence" value="ECO:0007669"/>
    <property type="project" value="UniProtKB-KW"/>
</dbReference>
<feature type="compositionally biased region" description="Polar residues" evidence="9">
    <location>
        <begin position="100"/>
        <end position="112"/>
    </location>
</feature>
<evidence type="ECO:0000256" key="3">
    <source>
        <dbReference type="ARBA" id="ARBA00022679"/>
    </source>
</evidence>
<keyword evidence="12" id="KW-1185">Reference proteome</keyword>
<dbReference type="PANTHER" id="PTHR22937">
    <property type="entry name" value="E3 UBIQUITIN-PROTEIN LIGASE RNF165"/>
    <property type="match status" value="1"/>
</dbReference>
<feature type="compositionally biased region" description="Polar residues" evidence="9">
    <location>
        <begin position="76"/>
        <end position="85"/>
    </location>
</feature>
<keyword evidence="4" id="KW-0479">Metal-binding</keyword>
<evidence type="ECO:0000256" key="4">
    <source>
        <dbReference type="ARBA" id="ARBA00022723"/>
    </source>
</evidence>
<dbReference type="EMBL" id="KV009368">
    <property type="protein sequence ID" value="KZV29462.1"/>
    <property type="molecule type" value="Genomic_DNA"/>
</dbReference>
<evidence type="ECO:0000256" key="6">
    <source>
        <dbReference type="ARBA" id="ARBA00022786"/>
    </source>
</evidence>
<reference evidence="11 12" key="1">
    <citation type="journal article" date="2015" name="Proc. Natl. Acad. Sci. U.S.A.">
        <title>The resurrection genome of Boea hygrometrica: A blueprint for survival of dehydration.</title>
        <authorList>
            <person name="Xiao L."/>
            <person name="Yang G."/>
            <person name="Zhang L."/>
            <person name="Yang X."/>
            <person name="Zhao S."/>
            <person name="Ji Z."/>
            <person name="Zhou Q."/>
            <person name="Hu M."/>
            <person name="Wang Y."/>
            <person name="Chen M."/>
            <person name="Xu Y."/>
            <person name="Jin H."/>
            <person name="Xiao X."/>
            <person name="Hu G."/>
            <person name="Bao F."/>
            <person name="Hu Y."/>
            <person name="Wan P."/>
            <person name="Li L."/>
            <person name="Deng X."/>
            <person name="Kuang T."/>
            <person name="Xiang C."/>
            <person name="Zhu J.K."/>
            <person name="Oliver M.J."/>
            <person name="He Y."/>
        </authorList>
    </citation>
    <scope>NUCLEOTIDE SEQUENCE [LARGE SCALE GENOMIC DNA]</scope>
    <source>
        <strain evidence="12">cv. XS01</strain>
    </source>
</reference>
<dbReference type="SMART" id="SM00184">
    <property type="entry name" value="RING"/>
    <property type="match status" value="1"/>
</dbReference>
<keyword evidence="7" id="KW-0862">Zinc</keyword>
<feature type="region of interest" description="Disordered" evidence="9">
    <location>
        <begin position="98"/>
        <end position="127"/>
    </location>
</feature>
<evidence type="ECO:0000256" key="9">
    <source>
        <dbReference type="SAM" id="MobiDB-lite"/>
    </source>
</evidence>
<evidence type="ECO:0000256" key="8">
    <source>
        <dbReference type="PROSITE-ProRule" id="PRU00175"/>
    </source>
</evidence>
<accession>A0A2Z7B523</accession>
<feature type="region of interest" description="Disordered" evidence="9">
    <location>
        <begin position="162"/>
        <end position="189"/>
    </location>
</feature>
<dbReference type="PROSITE" id="PS50089">
    <property type="entry name" value="ZF_RING_2"/>
    <property type="match status" value="1"/>
</dbReference>
<organism evidence="11 12">
    <name type="scientific">Dorcoceras hygrometricum</name>
    <dbReference type="NCBI Taxonomy" id="472368"/>
    <lineage>
        <taxon>Eukaryota</taxon>
        <taxon>Viridiplantae</taxon>
        <taxon>Streptophyta</taxon>
        <taxon>Embryophyta</taxon>
        <taxon>Tracheophyta</taxon>
        <taxon>Spermatophyta</taxon>
        <taxon>Magnoliopsida</taxon>
        <taxon>eudicotyledons</taxon>
        <taxon>Gunneridae</taxon>
        <taxon>Pentapetalae</taxon>
        <taxon>asterids</taxon>
        <taxon>lamiids</taxon>
        <taxon>Lamiales</taxon>
        <taxon>Gesneriaceae</taxon>
        <taxon>Didymocarpoideae</taxon>
        <taxon>Trichosporeae</taxon>
        <taxon>Loxocarpinae</taxon>
        <taxon>Dorcoceras</taxon>
    </lineage>
</organism>
<dbReference type="SUPFAM" id="SSF57850">
    <property type="entry name" value="RING/U-box"/>
    <property type="match status" value="1"/>
</dbReference>
<dbReference type="AlphaFoldDB" id="A0A2Z7B523"/>
<evidence type="ECO:0000313" key="12">
    <source>
        <dbReference type="Proteomes" id="UP000250235"/>
    </source>
</evidence>
<sequence>MDAFSGKRSAGGLTKPRKGFNVGLKDAATERDQNIQFCYRIGCSGRIKYSQNTKLGTSDVSKCSKPSIRSLDRNKTYGNSSRSNSVITSVKEVNSDSIRKVSSQVESYSSKVGLSRHSETLEPMPLPNASLTGKLAVTESGSSSASSSIKPQKISQIRSSLHKPNALPGSSIPSVSKFPNPSPSKDACGSRYGLRSLKCNSIPVVVPSSSSSSFSKPVRKNLMNKKIPEREVCLSRRKTTVASSSDGNMSPSSCTSPICDSKNSNHASGEVNSDSTSSRTQRIVNITNRTRLSSRTNMRNSSSARKPASGSHQFSQSGTPINIGGSSSSQQLSANGFLSGSSSYSFSSSNDDYESTLMPLTSGERGFRQFMSHDVLQRYNIDGIAELLLALERIERDEEMTHEQILTLDTSFFLSSLNIHDQHRDMRLDIDNMSYEELLALEDRMGSVSTAVPEEALTNCLRRSIYQVTSSEARASGLDEDGDDIKCSICQEDFALGDEIGALVECEHGYHVTCIYQWLRLKNWCPICKVAAAPSESSSS</sequence>
<dbReference type="Proteomes" id="UP000250235">
    <property type="component" value="Unassembled WGS sequence"/>
</dbReference>
<protein>
    <recommendedName>
        <fullName evidence="2">RING-type E3 ubiquitin transferase</fullName>
        <ecNumber evidence="2">2.3.2.27</ecNumber>
    </recommendedName>
</protein>
<feature type="region of interest" description="Disordered" evidence="9">
    <location>
        <begin position="1"/>
        <end position="20"/>
    </location>
</feature>
<feature type="region of interest" description="Disordered" evidence="9">
    <location>
        <begin position="229"/>
        <end position="334"/>
    </location>
</feature>
<dbReference type="GO" id="GO:0061630">
    <property type="term" value="F:ubiquitin protein ligase activity"/>
    <property type="evidence" value="ECO:0007669"/>
    <property type="project" value="UniProtKB-EC"/>
</dbReference>
<evidence type="ECO:0000256" key="7">
    <source>
        <dbReference type="ARBA" id="ARBA00022833"/>
    </source>
</evidence>
<comment type="catalytic activity">
    <reaction evidence="1">
        <text>S-ubiquitinyl-[E2 ubiquitin-conjugating enzyme]-L-cysteine + [acceptor protein]-L-lysine = [E2 ubiquitin-conjugating enzyme]-L-cysteine + N(6)-ubiquitinyl-[acceptor protein]-L-lysine.</text>
        <dbReference type="EC" id="2.3.2.27"/>
    </reaction>
</comment>
<keyword evidence="5 8" id="KW-0863">Zinc-finger</keyword>
<dbReference type="PANTHER" id="PTHR22937:SF136">
    <property type="entry name" value="RING-TYPE E3 UBIQUITIN TRANSFERASE"/>
    <property type="match status" value="1"/>
</dbReference>
<evidence type="ECO:0000313" key="11">
    <source>
        <dbReference type="EMBL" id="KZV29462.1"/>
    </source>
</evidence>
<evidence type="ECO:0000256" key="5">
    <source>
        <dbReference type="ARBA" id="ARBA00022771"/>
    </source>
</evidence>
<name>A0A2Z7B523_9LAMI</name>
<keyword evidence="6" id="KW-0833">Ubl conjugation pathway</keyword>
<keyword evidence="3" id="KW-0808">Transferase</keyword>